<dbReference type="EMBL" id="CP133616">
    <property type="protein sequence ID" value="WMV29731.1"/>
    <property type="molecule type" value="Genomic_DNA"/>
</dbReference>
<name>A0AAF0QUK8_SOLVR</name>
<reference evidence="1" key="1">
    <citation type="submission" date="2023-08" db="EMBL/GenBank/DDBJ databases">
        <title>A de novo genome assembly of Solanum verrucosum Schlechtendal, a Mexican diploid species geographically isolated from the other diploid A-genome species in potato relatives.</title>
        <authorList>
            <person name="Hosaka K."/>
        </authorList>
    </citation>
    <scope>NUCLEOTIDE SEQUENCE</scope>
    <source>
        <tissue evidence="1">Young leaves</tissue>
    </source>
</reference>
<dbReference type="AlphaFoldDB" id="A0AAF0QUK8"/>
<evidence type="ECO:0000313" key="2">
    <source>
        <dbReference type="Proteomes" id="UP001234989"/>
    </source>
</evidence>
<keyword evidence="2" id="KW-1185">Reference proteome</keyword>
<sequence length="85" mass="9758">MRWLEFHKDNDMNVLYHSGKANVVADDLSRLSMGCVAYVEEEWKELAKDVHRLARFGVDLMDISYGGVVVQNRSESSLIVEVKEK</sequence>
<protein>
    <submittedName>
        <fullName evidence="1">Uncharacterized protein</fullName>
    </submittedName>
</protein>
<proteinExistence type="predicted"/>
<dbReference type="Proteomes" id="UP001234989">
    <property type="component" value="Chromosome 5"/>
</dbReference>
<accession>A0AAF0QUK8</accession>
<gene>
    <name evidence="1" type="ORF">MTR67_023116</name>
</gene>
<evidence type="ECO:0000313" key="1">
    <source>
        <dbReference type="EMBL" id="WMV29731.1"/>
    </source>
</evidence>
<organism evidence="1 2">
    <name type="scientific">Solanum verrucosum</name>
    <dbReference type="NCBI Taxonomy" id="315347"/>
    <lineage>
        <taxon>Eukaryota</taxon>
        <taxon>Viridiplantae</taxon>
        <taxon>Streptophyta</taxon>
        <taxon>Embryophyta</taxon>
        <taxon>Tracheophyta</taxon>
        <taxon>Spermatophyta</taxon>
        <taxon>Magnoliopsida</taxon>
        <taxon>eudicotyledons</taxon>
        <taxon>Gunneridae</taxon>
        <taxon>Pentapetalae</taxon>
        <taxon>asterids</taxon>
        <taxon>lamiids</taxon>
        <taxon>Solanales</taxon>
        <taxon>Solanaceae</taxon>
        <taxon>Solanoideae</taxon>
        <taxon>Solaneae</taxon>
        <taxon>Solanum</taxon>
    </lineage>
</organism>